<dbReference type="OrthoDB" id="361636at2759"/>
<reference evidence="1 2" key="1">
    <citation type="journal article" date="2012" name="BMC Genomics">
        <title>Comparative genomic analysis and phylogenetic position of Theileria equi.</title>
        <authorList>
            <person name="Kappmeyer L.S."/>
            <person name="Thiagarajan M."/>
            <person name="Herndon D.R."/>
            <person name="Ramsay J.D."/>
            <person name="Caler E."/>
            <person name="Djikeng A."/>
            <person name="Gillespie J.J."/>
            <person name="Lau A.O."/>
            <person name="Roalson E.H."/>
            <person name="Silva J.C."/>
            <person name="Silva M.G."/>
            <person name="Suarez C.E."/>
            <person name="Ueti M.W."/>
            <person name="Nene V.M."/>
            <person name="Mealey R.H."/>
            <person name="Knowles D.P."/>
            <person name="Brayton K.A."/>
        </authorList>
    </citation>
    <scope>NUCLEOTIDE SEQUENCE [LARGE SCALE GENOMIC DNA]</scope>
    <source>
        <strain evidence="1 2">WA</strain>
    </source>
</reference>
<protein>
    <submittedName>
        <fullName evidence="1">Uncharacterized protein</fullName>
    </submittedName>
</protein>
<dbReference type="KEGG" id="beq:BEWA_014930"/>
<dbReference type="Proteomes" id="UP000031512">
    <property type="component" value="Unassembled WGS sequence"/>
</dbReference>
<keyword evidence="2" id="KW-1185">Reference proteome</keyword>
<accession>L1LCC9</accession>
<dbReference type="AlphaFoldDB" id="L1LCC9"/>
<sequence length="364" mass="42877">MVNAGAVYCMNDYNNFEWWTNNDENTPNFDKAPVWYPPKVPDLLEEVHKKNVTHIKSPFHHLRYPHEFKNKEYYKYNECVDEEPTDSPKEPVSEPFSPTQETRNLNVQLQAPRRRVQTYREYFDKKSLRKRIYDGEIAFYDDFVEMEIARDYCRIFDKPFNVPRHDWGGENYFFGEKIVDEALETQEEDEIPVASEPSSRTEVEPVAPKLKECDLKIMSSTNLSETKKRELLKGEIPSLFSTQGEFVKKKKDKWISFHNLRTYAYMIDSVTRCPPLHVQMQNILQTGWKSQSKNSFYYEDSTSSETFQDPYSLTKEQIEQANSILKERKNPVSDEIPDVNKLVKIKKYSINENCSTVGGGRYQI</sequence>
<evidence type="ECO:0000313" key="2">
    <source>
        <dbReference type="Proteomes" id="UP000031512"/>
    </source>
</evidence>
<name>L1LCC9_THEEQ</name>
<gene>
    <name evidence="1" type="ORF">BEWA_014930</name>
</gene>
<proteinExistence type="predicted"/>
<dbReference type="VEuPathDB" id="PiroplasmaDB:BEWA_014930"/>
<comment type="caution">
    <text evidence="1">The sequence shown here is derived from an EMBL/GenBank/DDBJ whole genome shotgun (WGS) entry which is preliminary data.</text>
</comment>
<organism evidence="1 2">
    <name type="scientific">Theileria equi strain WA</name>
    <dbReference type="NCBI Taxonomy" id="1537102"/>
    <lineage>
        <taxon>Eukaryota</taxon>
        <taxon>Sar</taxon>
        <taxon>Alveolata</taxon>
        <taxon>Apicomplexa</taxon>
        <taxon>Aconoidasida</taxon>
        <taxon>Piroplasmida</taxon>
        <taxon>Theileriidae</taxon>
        <taxon>Theileria</taxon>
    </lineage>
</organism>
<evidence type="ECO:0000313" key="1">
    <source>
        <dbReference type="EMBL" id="EKX72934.1"/>
    </source>
</evidence>
<dbReference type="eggNOG" id="ENOG502SWBY">
    <property type="taxonomic scope" value="Eukaryota"/>
</dbReference>
<dbReference type="EMBL" id="ACOU01000004">
    <property type="protein sequence ID" value="EKX72934.1"/>
    <property type="molecule type" value="Genomic_DNA"/>
</dbReference>
<dbReference type="RefSeq" id="XP_004832386.1">
    <property type="nucleotide sequence ID" value="XM_004832329.1"/>
</dbReference>
<dbReference type="GeneID" id="15804569"/>